<accession>A0A224XK91</accession>
<sequence>MMKHFLILLAASVLAQGLKEEEVISRNPTEKNAEDLLRPLMKEYFELKNLIEEVKQHQQTQRMSSLVLAERLARVPPNCLPTETLFIEAWSPDDCNNLTKTLAKAADLANRVMGWGFKAGLNMAEKFFDVLRCANINPFTAIKCIIKDVNDLKEIAKGYKPEVLKIKEDIIAQCKELKLDFNQCFGIQKQAEAAAEQIVVQAQLCDHTRL</sequence>
<evidence type="ECO:0000256" key="1">
    <source>
        <dbReference type="SAM" id="SignalP"/>
    </source>
</evidence>
<name>A0A224XK91_9HEMI</name>
<keyword evidence="1" id="KW-0732">Signal</keyword>
<proteinExistence type="predicted"/>
<evidence type="ECO:0000313" key="2">
    <source>
        <dbReference type="EMBL" id="JAW12897.1"/>
    </source>
</evidence>
<feature type="signal peptide" evidence="1">
    <location>
        <begin position="1"/>
        <end position="17"/>
    </location>
</feature>
<dbReference type="AlphaFoldDB" id="A0A224XK91"/>
<dbReference type="EMBL" id="GFTR01003529">
    <property type="protein sequence ID" value="JAW12897.1"/>
    <property type="molecule type" value="Transcribed_RNA"/>
</dbReference>
<reference evidence="2" key="1">
    <citation type="journal article" date="2018" name="PLoS Negl. Trop. Dis.">
        <title>An insight into the salivary gland and fat body transcriptome of Panstrongylus lignarius (Hemiptera: Heteroptera), the main vector of Chagas disease in Peru.</title>
        <authorList>
            <person name="Nevoa J.C."/>
            <person name="Mendes M.T."/>
            <person name="da Silva M.V."/>
            <person name="Soares S.C."/>
            <person name="Oliveira C.J.F."/>
            <person name="Ribeiro J.M.C."/>
        </authorList>
    </citation>
    <scope>NUCLEOTIDE SEQUENCE</scope>
</reference>
<organism evidence="2">
    <name type="scientific">Panstrongylus lignarius</name>
    <dbReference type="NCBI Taxonomy" id="156445"/>
    <lineage>
        <taxon>Eukaryota</taxon>
        <taxon>Metazoa</taxon>
        <taxon>Ecdysozoa</taxon>
        <taxon>Arthropoda</taxon>
        <taxon>Hexapoda</taxon>
        <taxon>Insecta</taxon>
        <taxon>Pterygota</taxon>
        <taxon>Neoptera</taxon>
        <taxon>Paraneoptera</taxon>
        <taxon>Hemiptera</taxon>
        <taxon>Heteroptera</taxon>
        <taxon>Panheteroptera</taxon>
        <taxon>Cimicomorpha</taxon>
        <taxon>Reduviidae</taxon>
        <taxon>Triatominae</taxon>
        <taxon>Panstrongylus</taxon>
    </lineage>
</organism>
<protein>
    <submittedName>
        <fullName evidence="2">Putative secreted protein</fullName>
    </submittedName>
</protein>
<feature type="chain" id="PRO_5012397903" evidence="1">
    <location>
        <begin position="18"/>
        <end position="210"/>
    </location>
</feature>